<evidence type="ECO:0000313" key="1">
    <source>
        <dbReference type="EnsemblPlants" id="HORVU.MOREX.r3.7HG0687680.1.CDS1"/>
    </source>
</evidence>
<dbReference type="EnsemblPlants" id="HORVU.MOREX.r3.7HG0687680.1">
    <property type="protein sequence ID" value="HORVU.MOREX.r3.7HG0687680.1.CDS1"/>
    <property type="gene ID" value="HORVU.MOREX.r3.7HG0687680"/>
</dbReference>
<evidence type="ECO:0000313" key="2">
    <source>
        <dbReference type="Proteomes" id="UP000011116"/>
    </source>
</evidence>
<proteinExistence type="predicted"/>
<accession>A0A8I6YCS3</accession>
<sequence length="231" mass="24808">MDTIAWGNLASAAVAMPTMSRPAPLNRADNTGNHASSWEAFVVRTPAIDFSAMHGKPPGISTEICFGPGVQLDRADPVASGRELVNAIVSRVAALPSDKQRWFIGRVADLLSPSLLGVPVRTEPAPGQIKKKLFASITKMTKSAKSHAASSSYMASRKSQARFCVRLGLINDINEFNEDTLKTYLSFFKNPVPEPLLSKLAEVAGISAPPAVNLPDEDLQLILDELNAETI</sequence>
<dbReference type="Gramene" id="HORVU.MOREX.r2.7HG0570930.1">
    <property type="protein sequence ID" value="HORVU.MOREX.r2.7HG0570930.1.CDS.1"/>
    <property type="gene ID" value="HORVU.MOREX.r2.7HG0570930"/>
</dbReference>
<dbReference type="Gramene" id="HORVU.MOREX.r3.7HG0687680.1">
    <property type="protein sequence ID" value="HORVU.MOREX.r3.7HG0687680.1.CDS1"/>
    <property type="gene ID" value="HORVU.MOREX.r3.7HG0687680"/>
</dbReference>
<name>A0A8I6YCS3_HORVV</name>
<dbReference type="OMA" id="ISTEICF"/>
<dbReference type="SMR" id="A0A8I6YCS3"/>
<reference evidence="1" key="2">
    <citation type="submission" date="2020-10" db="EMBL/GenBank/DDBJ databases">
        <authorList>
            <person name="Scholz U."/>
            <person name="Mascher M."/>
            <person name="Fiebig A."/>
        </authorList>
    </citation>
    <scope>NUCLEOTIDE SEQUENCE [LARGE SCALE GENOMIC DNA]</scope>
    <source>
        <strain evidence="1">cv. Morex</strain>
    </source>
</reference>
<reference evidence="1" key="3">
    <citation type="submission" date="2022-01" db="UniProtKB">
        <authorList>
            <consortium name="EnsemblPlants"/>
        </authorList>
    </citation>
    <scope>IDENTIFICATION</scope>
    <source>
        <strain evidence="1">subsp. vulgare</strain>
    </source>
</reference>
<reference evidence="2" key="1">
    <citation type="journal article" date="2012" name="Nature">
        <title>A physical, genetic and functional sequence assembly of the barley genome.</title>
        <authorList>
            <consortium name="The International Barley Genome Sequencing Consortium"/>
            <person name="Mayer K.F."/>
            <person name="Waugh R."/>
            <person name="Brown J.W."/>
            <person name="Schulman A."/>
            <person name="Langridge P."/>
            <person name="Platzer M."/>
            <person name="Fincher G.B."/>
            <person name="Muehlbauer G.J."/>
            <person name="Sato K."/>
            <person name="Close T.J."/>
            <person name="Wise R.P."/>
            <person name="Stein N."/>
        </authorList>
    </citation>
    <scope>NUCLEOTIDE SEQUENCE [LARGE SCALE GENOMIC DNA]</scope>
    <source>
        <strain evidence="2">cv. Morex</strain>
    </source>
</reference>
<dbReference type="Proteomes" id="UP000011116">
    <property type="component" value="Chromosome 7H"/>
</dbReference>
<protein>
    <submittedName>
        <fullName evidence="1">Uncharacterized protein</fullName>
    </submittedName>
</protein>
<organism evidence="1 2">
    <name type="scientific">Hordeum vulgare subsp. vulgare</name>
    <name type="common">Domesticated barley</name>
    <dbReference type="NCBI Taxonomy" id="112509"/>
    <lineage>
        <taxon>Eukaryota</taxon>
        <taxon>Viridiplantae</taxon>
        <taxon>Streptophyta</taxon>
        <taxon>Embryophyta</taxon>
        <taxon>Tracheophyta</taxon>
        <taxon>Spermatophyta</taxon>
        <taxon>Magnoliopsida</taxon>
        <taxon>Liliopsida</taxon>
        <taxon>Poales</taxon>
        <taxon>Poaceae</taxon>
        <taxon>BOP clade</taxon>
        <taxon>Pooideae</taxon>
        <taxon>Triticodae</taxon>
        <taxon>Triticeae</taxon>
        <taxon>Hordeinae</taxon>
        <taxon>Hordeum</taxon>
    </lineage>
</organism>
<dbReference type="AlphaFoldDB" id="A0A8I6YCS3"/>
<keyword evidence="2" id="KW-1185">Reference proteome</keyword>